<dbReference type="PROSITE" id="PS50157">
    <property type="entry name" value="ZINC_FINGER_C2H2_2"/>
    <property type="match status" value="3"/>
</dbReference>
<feature type="compositionally biased region" description="Acidic residues" evidence="8">
    <location>
        <begin position="207"/>
        <end position="220"/>
    </location>
</feature>
<dbReference type="PANTHER" id="PTHR46380">
    <property type="entry name" value="CYCLIN-D-BINDING MYB-LIKE TRANSCRIPTION FACTOR 1"/>
    <property type="match status" value="1"/>
</dbReference>
<dbReference type="SUPFAM" id="SSF46689">
    <property type="entry name" value="Homeodomain-like"/>
    <property type="match status" value="2"/>
</dbReference>
<feature type="region of interest" description="Disordered" evidence="8">
    <location>
        <begin position="575"/>
        <end position="594"/>
    </location>
</feature>
<dbReference type="GeneID" id="25275255"/>
<keyword evidence="6" id="KW-0539">Nucleus</keyword>
<keyword evidence="5" id="KW-0238">DNA-binding</keyword>
<feature type="compositionally biased region" description="Low complexity" evidence="8">
    <location>
        <begin position="350"/>
        <end position="362"/>
    </location>
</feature>
<dbReference type="GO" id="GO:0005634">
    <property type="term" value="C:nucleus"/>
    <property type="evidence" value="ECO:0007669"/>
    <property type="project" value="UniProtKB-SubCell"/>
</dbReference>
<dbReference type="InterPro" id="IPR051651">
    <property type="entry name" value="DMTF1_DNA-bind_reg"/>
</dbReference>
<feature type="domain" description="C2H2-type" evidence="10">
    <location>
        <begin position="532"/>
        <end position="557"/>
    </location>
</feature>
<dbReference type="InterPro" id="IPR013087">
    <property type="entry name" value="Znf_C2H2_type"/>
</dbReference>
<evidence type="ECO:0000256" key="1">
    <source>
        <dbReference type="ARBA" id="ARBA00004123"/>
    </source>
</evidence>
<name>A0A072PR50_9EURO</name>
<feature type="non-terminal residue" evidence="12">
    <location>
        <position position="1"/>
    </location>
</feature>
<protein>
    <submittedName>
        <fullName evidence="12">Uncharacterized protein</fullName>
    </submittedName>
</protein>
<feature type="domain" description="HTH myb-type" evidence="11">
    <location>
        <begin position="685"/>
        <end position="731"/>
    </location>
</feature>
<evidence type="ECO:0000259" key="11">
    <source>
        <dbReference type="PROSITE" id="PS51294"/>
    </source>
</evidence>
<keyword evidence="2" id="KW-0479">Metal-binding</keyword>
<dbReference type="Pfam" id="PF13921">
    <property type="entry name" value="Myb_DNA-bind_6"/>
    <property type="match status" value="1"/>
</dbReference>
<feature type="region of interest" description="Disordered" evidence="8">
    <location>
        <begin position="1"/>
        <end position="107"/>
    </location>
</feature>
<dbReference type="EMBL" id="AMGV01000001">
    <property type="protein sequence ID" value="KEF62331.1"/>
    <property type="molecule type" value="Genomic_DNA"/>
</dbReference>
<gene>
    <name evidence="12" type="ORF">A1O9_00303</name>
</gene>
<comment type="subcellular location">
    <subcellularLocation>
        <location evidence="1">Nucleus</location>
    </subcellularLocation>
</comment>
<evidence type="ECO:0000313" key="13">
    <source>
        <dbReference type="Proteomes" id="UP000027920"/>
    </source>
</evidence>
<dbReference type="Pfam" id="PF12874">
    <property type="entry name" value="zf-met"/>
    <property type="match status" value="1"/>
</dbReference>
<feature type="non-terminal residue" evidence="12">
    <location>
        <position position="860"/>
    </location>
</feature>
<evidence type="ECO:0000256" key="8">
    <source>
        <dbReference type="SAM" id="MobiDB-lite"/>
    </source>
</evidence>
<evidence type="ECO:0000313" key="12">
    <source>
        <dbReference type="EMBL" id="KEF62331.1"/>
    </source>
</evidence>
<dbReference type="PANTHER" id="PTHR46380:SF2">
    <property type="entry name" value="CYCLIN-D-BINDING MYB-LIKE TRANSCRIPTION FACTOR 1"/>
    <property type="match status" value="1"/>
</dbReference>
<proteinExistence type="predicted"/>
<feature type="compositionally biased region" description="Basic and acidic residues" evidence="8">
    <location>
        <begin position="31"/>
        <end position="57"/>
    </location>
</feature>
<feature type="domain" description="Myb-like" evidence="9">
    <location>
        <begin position="729"/>
        <end position="792"/>
    </location>
</feature>
<dbReference type="AlphaFoldDB" id="A0A072PR50"/>
<dbReference type="HOGENOM" id="CLU_332781_0_0_1"/>
<evidence type="ECO:0000256" key="2">
    <source>
        <dbReference type="ARBA" id="ARBA00022723"/>
    </source>
</evidence>
<dbReference type="Gene3D" id="1.10.10.60">
    <property type="entry name" value="Homeodomain-like"/>
    <property type="match status" value="2"/>
</dbReference>
<feature type="domain" description="C2H2-type" evidence="10">
    <location>
        <begin position="175"/>
        <end position="202"/>
    </location>
</feature>
<feature type="domain" description="Myb-like" evidence="9">
    <location>
        <begin position="685"/>
        <end position="727"/>
    </location>
</feature>
<dbReference type="Proteomes" id="UP000027920">
    <property type="component" value="Unassembled WGS sequence"/>
</dbReference>
<dbReference type="PROSITE" id="PS00028">
    <property type="entry name" value="ZINC_FINGER_C2H2_1"/>
    <property type="match status" value="2"/>
</dbReference>
<dbReference type="SUPFAM" id="SSF57667">
    <property type="entry name" value="beta-beta-alpha zinc fingers"/>
    <property type="match status" value="1"/>
</dbReference>
<evidence type="ECO:0000256" key="4">
    <source>
        <dbReference type="ARBA" id="ARBA00022833"/>
    </source>
</evidence>
<evidence type="ECO:0000256" key="6">
    <source>
        <dbReference type="ARBA" id="ARBA00023242"/>
    </source>
</evidence>
<dbReference type="Pfam" id="PF00096">
    <property type="entry name" value="zf-C2H2"/>
    <property type="match status" value="1"/>
</dbReference>
<keyword evidence="4" id="KW-0862">Zinc</keyword>
<dbReference type="PROSITE" id="PS50090">
    <property type="entry name" value="MYB_LIKE"/>
    <property type="match status" value="2"/>
</dbReference>
<accession>A0A072PR50</accession>
<dbReference type="CDD" id="cd00167">
    <property type="entry name" value="SANT"/>
    <property type="match status" value="2"/>
</dbReference>
<keyword evidence="13" id="KW-1185">Reference proteome</keyword>
<dbReference type="InterPro" id="IPR017930">
    <property type="entry name" value="Myb_dom"/>
</dbReference>
<dbReference type="SMART" id="SM00355">
    <property type="entry name" value="ZnF_C2H2"/>
    <property type="match status" value="3"/>
</dbReference>
<evidence type="ECO:0000256" key="5">
    <source>
        <dbReference type="ARBA" id="ARBA00023125"/>
    </source>
</evidence>
<dbReference type="GO" id="GO:0000976">
    <property type="term" value="F:transcription cis-regulatory region binding"/>
    <property type="evidence" value="ECO:0007669"/>
    <property type="project" value="TreeGrafter"/>
</dbReference>
<dbReference type="OrthoDB" id="39591at2759"/>
<dbReference type="InterPro" id="IPR001005">
    <property type="entry name" value="SANT/Myb"/>
</dbReference>
<dbReference type="STRING" id="1182545.A0A072PR50"/>
<dbReference type="SMART" id="SM00717">
    <property type="entry name" value="SANT"/>
    <property type="match status" value="2"/>
</dbReference>
<feature type="compositionally biased region" description="Polar residues" evidence="8">
    <location>
        <begin position="85"/>
        <end position="98"/>
    </location>
</feature>
<feature type="region of interest" description="Disordered" evidence="8">
    <location>
        <begin position="207"/>
        <end position="240"/>
    </location>
</feature>
<dbReference type="InterPro" id="IPR009057">
    <property type="entry name" value="Homeodomain-like_sf"/>
</dbReference>
<sequence length="860" mass="96415">ENSQLMEIEPETFHIYASSDDSDAAEAPGWDGDHKVRESIEDKKQEARERASPDTTDHSSPSDQDEPTTPPKSPEAVDMKRSPLSKHQSPGNANLKSSGTHESDVEPQISNGFTAVNEMSQPEVELQANTTLDPPSLIKRDGRWLCPFAEEYHCSKTFSVLKGAKRHAQSHVKTFTCAVCNKSFGRNDTLTRHMEQHDGLELAVAEAGEEDEPLQVEPEVESGAPENQSGMEEDNPVEYTTPLEPSQFEVAEEEEESQLRIYEDGESVEAGDGIEEHQADVEEAQEIIPAQQAISERPASLDLEDRSFEDRIRETPVATQGQKRKRRVQTSNPTEDTPKARKRRKETAMSSSRLLPSSANSATNVEAQQVTEKIVPQLQLRRQSSIEGWAQPYKLGLKLRHPIPNPKPPSKQMQQIVEVLIPSTSQAGPSSHDLNKSLTRKKVIRKQRDQDSDGGPVNAPFHSTSIRSSSYTTTNGKGRAVAGIDYSSPSKSHAVLSSSRQPSGIATSVAKRTFPTTPADRHTLRTIMNKNFECETCHTKFGSKKALKNHLENPNVHLLKCRTCSKKFVSKPALARHESETGHGKSHGSKGAGQVGQVGAFDTHEVQKLNNWKDRFCEENNITGAQFNDMMTATTQRRKSESWTCVFITRQEFLDQFFSVLPDRNRRSMLRYRERNFQNLEGSLNWTKDDDRELIRLVKEMGTRWSKIAKIMMRTQDAVSQRWRHKLQYAKVESGEWTRSENSKLNKAVEEIRRQSGVTADAKEWTIPWVQVSEKMKTRTPQQCSNHWRALHGTKKDGRWIPVSGLEKTPGASRILAPSKMQKRLAGTGLGSGKRSPLSSKYVKDDDTGSENMSEEPAVP</sequence>
<dbReference type="GO" id="GO:0003700">
    <property type="term" value="F:DNA-binding transcription factor activity"/>
    <property type="evidence" value="ECO:0007669"/>
    <property type="project" value="TreeGrafter"/>
</dbReference>
<dbReference type="Gene3D" id="3.30.160.60">
    <property type="entry name" value="Classic Zinc Finger"/>
    <property type="match status" value="2"/>
</dbReference>
<dbReference type="GO" id="GO:0008270">
    <property type="term" value="F:zinc ion binding"/>
    <property type="evidence" value="ECO:0007669"/>
    <property type="project" value="UniProtKB-KW"/>
</dbReference>
<feature type="region of interest" description="Disordered" evidence="8">
    <location>
        <begin position="290"/>
        <end position="367"/>
    </location>
</feature>
<evidence type="ECO:0000256" key="7">
    <source>
        <dbReference type="PROSITE-ProRule" id="PRU00042"/>
    </source>
</evidence>
<keyword evidence="3 7" id="KW-0863">Zinc-finger</keyword>
<dbReference type="RefSeq" id="XP_013264921.1">
    <property type="nucleotide sequence ID" value="XM_013409467.1"/>
</dbReference>
<evidence type="ECO:0000256" key="3">
    <source>
        <dbReference type="ARBA" id="ARBA00022771"/>
    </source>
</evidence>
<dbReference type="PROSITE" id="PS51294">
    <property type="entry name" value="HTH_MYB"/>
    <property type="match status" value="1"/>
</dbReference>
<dbReference type="VEuPathDB" id="FungiDB:A1O9_00303"/>
<evidence type="ECO:0000259" key="9">
    <source>
        <dbReference type="PROSITE" id="PS50090"/>
    </source>
</evidence>
<evidence type="ECO:0000259" key="10">
    <source>
        <dbReference type="PROSITE" id="PS50157"/>
    </source>
</evidence>
<dbReference type="InterPro" id="IPR036236">
    <property type="entry name" value="Znf_C2H2_sf"/>
</dbReference>
<reference evidence="12 13" key="1">
    <citation type="submission" date="2013-03" db="EMBL/GenBank/DDBJ databases">
        <title>The Genome Sequence of Exophiala aquamarina CBS 119918.</title>
        <authorList>
            <consortium name="The Broad Institute Genomics Platform"/>
            <person name="Cuomo C."/>
            <person name="de Hoog S."/>
            <person name="Gorbushina A."/>
            <person name="Walker B."/>
            <person name="Young S.K."/>
            <person name="Zeng Q."/>
            <person name="Gargeya S."/>
            <person name="Fitzgerald M."/>
            <person name="Haas B."/>
            <person name="Abouelleil A."/>
            <person name="Allen A.W."/>
            <person name="Alvarado L."/>
            <person name="Arachchi H.M."/>
            <person name="Berlin A.M."/>
            <person name="Chapman S.B."/>
            <person name="Gainer-Dewar J."/>
            <person name="Goldberg J."/>
            <person name="Griggs A."/>
            <person name="Gujja S."/>
            <person name="Hansen M."/>
            <person name="Howarth C."/>
            <person name="Imamovic A."/>
            <person name="Ireland A."/>
            <person name="Larimer J."/>
            <person name="McCowan C."/>
            <person name="Murphy C."/>
            <person name="Pearson M."/>
            <person name="Poon T.W."/>
            <person name="Priest M."/>
            <person name="Roberts A."/>
            <person name="Saif S."/>
            <person name="Shea T."/>
            <person name="Sisk P."/>
            <person name="Sykes S."/>
            <person name="Wortman J."/>
            <person name="Nusbaum C."/>
            <person name="Birren B."/>
        </authorList>
    </citation>
    <scope>NUCLEOTIDE SEQUENCE [LARGE SCALE GENOMIC DNA]</scope>
    <source>
        <strain evidence="12 13">CBS 119918</strain>
    </source>
</reference>
<feature type="compositionally biased region" description="Low complexity" evidence="8">
    <location>
        <begin position="463"/>
        <end position="474"/>
    </location>
</feature>
<feature type="domain" description="C2H2-type" evidence="10">
    <location>
        <begin position="559"/>
        <end position="588"/>
    </location>
</feature>
<dbReference type="FunFam" id="3.30.160.60:FF:000446">
    <property type="entry name" value="Zinc finger protein"/>
    <property type="match status" value="1"/>
</dbReference>
<comment type="caution">
    <text evidence="12">The sequence shown here is derived from an EMBL/GenBank/DDBJ whole genome shotgun (WGS) entry which is preliminary data.</text>
</comment>
<feature type="compositionally biased region" description="Basic and acidic residues" evidence="8">
    <location>
        <begin position="303"/>
        <end position="314"/>
    </location>
</feature>
<feature type="region of interest" description="Disordered" evidence="8">
    <location>
        <begin position="423"/>
        <end position="475"/>
    </location>
</feature>
<feature type="region of interest" description="Disordered" evidence="8">
    <location>
        <begin position="817"/>
        <end position="860"/>
    </location>
</feature>
<organism evidence="12 13">
    <name type="scientific">Exophiala aquamarina CBS 119918</name>
    <dbReference type="NCBI Taxonomy" id="1182545"/>
    <lineage>
        <taxon>Eukaryota</taxon>
        <taxon>Fungi</taxon>
        <taxon>Dikarya</taxon>
        <taxon>Ascomycota</taxon>
        <taxon>Pezizomycotina</taxon>
        <taxon>Eurotiomycetes</taxon>
        <taxon>Chaetothyriomycetidae</taxon>
        <taxon>Chaetothyriales</taxon>
        <taxon>Herpotrichiellaceae</taxon>
        <taxon>Exophiala</taxon>
    </lineage>
</organism>